<dbReference type="InterPro" id="IPR012292">
    <property type="entry name" value="Globin/Proto"/>
</dbReference>
<keyword evidence="2 6" id="KW-0349">Heme</keyword>
<dbReference type="SUPFAM" id="SSF46458">
    <property type="entry name" value="Globin-like"/>
    <property type="match status" value="1"/>
</dbReference>
<dbReference type="GO" id="GO:0019825">
    <property type="term" value="F:oxygen binding"/>
    <property type="evidence" value="ECO:0007669"/>
    <property type="project" value="UniProtKB-UniRule"/>
</dbReference>
<comment type="similarity">
    <text evidence="6 9">Belongs to the globin family.</text>
</comment>
<keyword evidence="8" id="KW-1015">Disulfide bond</keyword>
<evidence type="ECO:0000256" key="10">
    <source>
        <dbReference type="SAM" id="SignalP"/>
    </source>
</evidence>
<feature type="chain" id="PRO_5006602499" description="Extracellular globin" evidence="10">
    <location>
        <begin position="19"/>
        <end position="165"/>
    </location>
</feature>
<dbReference type="Pfam" id="PF00042">
    <property type="entry name" value="Globin"/>
    <property type="match status" value="1"/>
</dbReference>
<proteinExistence type="evidence at transcript level"/>
<evidence type="ECO:0000256" key="8">
    <source>
        <dbReference type="PIRSR" id="PIRSR036517-2"/>
    </source>
</evidence>
<dbReference type="PROSITE" id="PS01033">
    <property type="entry name" value="GLOBIN"/>
    <property type="match status" value="1"/>
</dbReference>
<evidence type="ECO:0000256" key="3">
    <source>
        <dbReference type="ARBA" id="ARBA00022621"/>
    </source>
</evidence>
<organism evidence="12">
    <name type="scientific">Galathealinum brachiosum</name>
    <dbReference type="NCBI Taxonomy" id="53701"/>
    <lineage>
        <taxon>Eukaryota</taxon>
        <taxon>Metazoa</taxon>
        <taxon>Spiralia</taxon>
        <taxon>Lophotrochozoa</taxon>
        <taxon>Annelida</taxon>
        <taxon>Polychaeta</taxon>
        <taxon>Sedentaria</taxon>
        <taxon>Canalipalpata</taxon>
        <taxon>Sabellida</taxon>
        <taxon>Siboglinidae</taxon>
        <taxon>Galathealinum</taxon>
    </lineage>
</organism>
<evidence type="ECO:0000256" key="5">
    <source>
        <dbReference type="ARBA" id="ARBA00023004"/>
    </source>
</evidence>
<dbReference type="GO" id="GO:0005576">
    <property type="term" value="C:extracellular region"/>
    <property type="evidence" value="ECO:0007669"/>
    <property type="project" value="UniProtKB-UniRule"/>
</dbReference>
<dbReference type="InterPro" id="IPR000971">
    <property type="entry name" value="Globin"/>
</dbReference>
<name>A0A0S2MLM2_9ANNE</name>
<feature type="domain" description="Globin" evidence="11">
    <location>
        <begin position="20"/>
        <end position="164"/>
    </location>
</feature>
<evidence type="ECO:0000256" key="7">
    <source>
        <dbReference type="PIRSR" id="PIRSR036517-1"/>
    </source>
</evidence>
<dbReference type="GO" id="GO:0005833">
    <property type="term" value="C:hemoglobin complex"/>
    <property type="evidence" value="ECO:0007669"/>
    <property type="project" value="UniProtKB-UniRule"/>
</dbReference>
<dbReference type="InterPro" id="IPR014610">
    <property type="entry name" value="Haemoglobin_extracell"/>
</dbReference>
<keyword evidence="5 6" id="KW-0408">Iron</keyword>
<evidence type="ECO:0000256" key="6">
    <source>
        <dbReference type="PIRNR" id="PIRNR036517"/>
    </source>
</evidence>
<keyword evidence="3 6" id="KW-0561">Oxygen transport</keyword>
<feature type="binding site" description="proximal binding residue" evidence="7">
    <location>
        <position position="114"/>
    </location>
    <ligand>
        <name>heme b</name>
        <dbReference type="ChEBI" id="CHEBI:60344"/>
    </ligand>
    <ligandPart>
        <name>Fe</name>
        <dbReference type="ChEBI" id="CHEBI:18248"/>
    </ligandPart>
</feature>
<evidence type="ECO:0000313" key="12">
    <source>
        <dbReference type="EMBL" id="ALO75567.1"/>
    </source>
</evidence>
<keyword evidence="1 6" id="KW-0813">Transport</keyword>
<feature type="signal peptide" evidence="10">
    <location>
        <begin position="1"/>
        <end position="18"/>
    </location>
</feature>
<reference evidence="12" key="1">
    <citation type="submission" date="2015-06" db="EMBL/GenBank/DDBJ databases">
        <title>Evolution of Sulfur Binding in Hemoglobin in Siboglinidae (Annelida) with Special Reference to Bone Eating Worms, Osedax.</title>
        <authorList>
            <person name="Waits D.S."/>
            <person name="Santos S.R."/>
            <person name="Thornhill D.J."/>
            <person name="Li Y."/>
            <person name="Halanych K.M."/>
        </authorList>
    </citation>
    <scope>NUCLEOTIDE SEQUENCE</scope>
</reference>
<evidence type="ECO:0000256" key="1">
    <source>
        <dbReference type="ARBA" id="ARBA00022448"/>
    </source>
</evidence>
<dbReference type="GO" id="GO:0005506">
    <property type="term" value="F:iron ion binding"/>
    <property type="evidence" value="ECO:0007669"/>
    <property type="project" value="UniProtKB-UniRule"/>
</dbReference>
<dbReference type="Gene3D" id="1.10.490.10">
    <property type="entry name" value="Globins"/>
    <property type="match status" value="1"/>
</dbReference>
<evidence type="ECO:0000259" key="11">
    <source>
        <dbReference type="PROSITE" id="PS01033"/>
    </source>
</evidence>
<dbReference type="PIRSF" id="PIRSF036517">
    <property type="entry name" value="Ext_hemo"/>
    <property type="match status" value="1"/>
</dbReference>
<keyword evidence="10" id="KW-0732">Signal</keyword>
<protein>
    <recommendedName>
        <fullName evidence="6">Extracellular globin</fullName>
    </recommendedName>
</protein>
<dbReference type="GO" id="GO:0020037">
    <property type="term" value="F:heme binding"/>
    <property type="evidence" value="ECO:0007669"/>
    <property type="project" value="UniProtKB-UniRule"/>
</dbReference>
<feature type="disulfide bond" evidence="8">
    <location>
        <begin position="21"/>
        <end position="151"/>
    </location>
</feature>
<dbReference type="InterPro" id="IPR009050">
    <property type="entry name" value="Globin-like_sf"/>
</dbReference>
<dbReference type="GO" id="GO:0005344">
    <property type="term" value="F:oxygen carrier activity"/>
    <property type="evidence" value="ECO:0007669"/>
    <property type="project" value="UniProtKB-UniRule"/>
</dbReference>
<dbReference type="EMBL" id="KT166956">
    <property type="protein sequence ID" value="ALO75567.1"/>
    <property type="molecule type" value="mRNA"/>
</dbReference>
<evidence type="ECO:0000256" key="4">
    <source>
        <dbReference type="ARBA" id="ARBA00022723"/>
    </source>
</evidence>
<evidence type="ECO:0000256" key="9">
    <source>
        <dbReference type="RuleBase" id="RU000356"/>
    </source>
</evidence>
<evidence type="ECO:0000256" key="2">
    <source>
        <dbReference type="ARBA" id="ARBA00022617"/>
    </source>
</evidence>
<dbReference type="InterPro" id="IPR044399">
    <property type="entry name" value="Mb-like_M"/>
</dbReference>
<accession>A0A0S2MLM2</accession>
<dbReference type="CDD" id="cd01040">
    <property type="entry name" value="Mb-like"/>
    <property type="match status" value="1"/>
</dbReference>
<sequence length="165" mass="17594">MQTSLAVVLLGCIALASGRCCSEGDADIVIKQWASVMNAAVSGENRVVIGRQIFNSLFLKQPAAPALFPYGSDLDGAEFGAQMSRVLSGLSNAINSLTDDDLNVSIMDHLNKQHVVRDGVTAAAMKDMQVSIEDTLKQLVTDYNDDAWHDCLGVAIERISVGLPA</sequence>
<dbReference type="AlphaFoldDB" id="A0A0S2MLM2"/>
<keyword evidence="4 6" id="KW-0479">Metal-binding</keyword>